<protein>
    <submittedName>
        <fullName evidence="2">XRE family transcriptional regulator</fullName>
    </submittedName>
</protein>
<dbReference type="Gene3D" id="1.10.260.40">
    <property type="entry name" value="lambda repressor-like DNA-binding domains"/>
    <property type="match status" value="1"/>
</dbReference>
<gene>
    <name evidence="2" type="ORF">DXZ20_36410</name>
</gene>
<evidence type="ECO:0000259" key="1">
    <source>
        <dbReference type="PROSITE" id="PS50943"/>
    </source>
</evidence>
<evidence type="ECO:0000313" key="3">
    <source>
        <dbReference type="Proteomes" id="UP000481033"/>
    </source>
</evidence>
<dbReference type="InterPro" id="IPR010982">
    <property type="entry name" value="Lambda_DNA-bd_dom_sf"/>
</dbReference>
<dbReference type="Proteomes" id="UP000481033">
    <property type="component" value="Unassembled WGS sequence"/>
</dbReference>
<dbReference type="GO" id="GO:0003677">
    <property type="term" value="F:DNA binding"/>
    <property type="evidence" value="ECO:0007669"/>
    <property type="project" value="InterPro"/>
</dbReference>
<dbReference type="AlphaFoldDB" id="A0A6M0RY01"/>
<feature type="domain" description="HTH cro/C1-type" evidence="1">
    <location>
        <begin position="11"/>
        <end position="71"/>
    </location>
</feature>
<proteinExistence type="predicted"/>
<dbReference type="CDD" id="cd00093">
    <property type="entry name" value="HTH_XRE"/>
    <property type="match status" value="1"/>
</dbReference>
<dbReference type="EMBL" id="QXHD01000004">
    <property type="protein sequence ID" value="NEZ61026.1"/>
    <property type="molecule type" value="Genomic_DNA"/>
</dbReference>
<organism evidence="2 3">
    <name type="scientific">Adonisia turfae CCMR0081</name>
    <dbReference type="NCBI Taxonomy" id="2292702"/>
    <lineage>
        <taxon>Bacteria</taxon>
        <taxon>Bacillati</taxon>
        <taxon>Cyanobacteriota</taxon>
        <taxon>Adonisia</taxon>
        <taxon>Adonisia turfae</taxon>
    </lineage>
</organism>
<dbReference type="SMART" id="SM00530">
    <property type="entry name" value="HTH_XRE"/>
    <property type="match status" value="1"/>
</dbReference>
<dbReference type="PROSITE" id="PS50943">
    <property type="entry name" value="HTH_CROC1"/>
    <property type="match status" value="1"/>
</dbReference>
<reference evidence="2 3" key="1">
    <citation type="journal article" date="2020" name="Microb. Ecol.">
        <title>Ecogenomics of the Marine Benthic Filamentous Cyanobacterium Adonisia.</title>
        <authorList>
            <person name="Walter J.M."/>
            <person name="Coutinho F.H."/>
            <person name="Leomil L."/>
            <person name="Hargreaves P.I."/>
            <person name="Campeao M.E."/>
            <person name="Vieira V.V."/>
            <person name="Silva B.S."/>
            <person name="Fistarol G.O."/>
            <person name="Salomon P.S."/>
            <person name="Sawabe T."/>
            <person name="Mino S."/>
            <person name="Hosokawa M."/>
            <person name="Miyashita H."/>
            <person name="Maruyama F."/>
            <person name="van Verk M.C."/>
            <person name="Dutilh B.E."/>
            <person name="Thompson C.C."/>
            <person name="Thompson F.L."/>
        </authorList>
    </citation>
    <scope>NUCLEOTIDE SEQUENCE [LARGE SCALE GENOMIC DNA]</scope>
    <source>
        <strain evidence="2 3">CCMR0081</strain>
    </source>
</reference>
<evidence type="ECO:0000313" key="2">
    <source>
        <dbReference type="EMBL" id="NEZ61026.1"/>
    </source>
</evidence>
<name>A0A6M0RY01_9CYAN</name>
<sequence length="81" mass="9386">MSRANISGRRIREMRRNSNLKLVELSAALEIDYGIKLSEADLSKIEHNQRGVKDYELHAFAQLFEVPMDFLVSQHPNQTEE</sequence>
<keyword evidence="3" id="KW-1185">Reference proteome</keyword>
<dbReference type="InterPro" id="IPR001387">
    <property type="entry name" value="Cro/C1-type_HTH"/>
</dbReference>
<dbReference type="SUPFAM" id="SSF47413">
    <property type="entry name" value="lambda repressor-like DNA-binding domains"/>
    <property type="match status" value="1"/>
</dbReference>
<dbReference type="RefSeq" id="WP_163703280.1">
    <property type="nucleotide sequence ID" value="NZ_QXHD01000004.1"/>
</dbReference>
<comment type="caution">
    <text evidence="2">The sequence shown here is derived from an EMBL/GenBank/DDBJ whole genome shotgun (WGS) entry which is preliminary data.</text>
</comment>
<accession>A0A6M0RY01</accession>